<keyword evidence="4" id="KW-1185">Reference proteome</keyword>
<dbReference type="PANTHER" id="PTHR45089">
    <property type="entry name" value="DNAJ HEAT SHOCK AMINO-TERMINAL DOMAIN PROTEIN-RELATED"/>
    <property type="match status" value="1"/>
</dbReference>
<feature type="compositionally biased region" description="Polar residues" evidence="1">
    <location>
        <begin position="587"/>
        <end position="604"/>
    </location>
</feature>
<protein>
    <recommendedName>
        <fullName evidence="2">DCD domain-containing protein</fullName>
    </recommendedName>
</protein>
<dbReference type="InterPro" id="IPR013989">
    <property type="entry name" value="Dev_and_cell_death_domain"/>
</dbReference>
<feature type="compositionally biased region" description="Polar residues" evidence="1">
    <location>
        <begin position="534"/>
        <end position="548"/>
    </location>
</feature>
<feature type="compositionally biased region" description="Polar residues" evidence="1">
    <location>
        <begin position="564"/>
        <end position="577"/>
    </location>
</feature>
<feature type="region of interest" description="Disordered" evidence="1">
    <location>
        <begin position="395"/>
        <end position="604"/>
    </location>
</feature>
<feature type="compositionally biased region" description="Basic and acidic residues" evidence="1">
    <location>
        <begin position="419"/>
        <end position="430"/>
    </location>
</feature>
<dbReference type="PANTHER" id="PTHR45089:SF42">
    <property type="entry name" value="J DOMAIN-CONTAINING PROTEIN"/>
    <property type="match status" value="1"/>
</dbReference>
<feature type="compositionally biased region" description="Basic and acidic residues" evidence="1">
    <location>
        <begin position="503"/>
        <end position="516"/>
    </location>
</feature>
<feature type="compositionally biased region" description="Polar residues" evidence="1">
    <location>
        <begin position="432"/>
        <end position="446"/>
    </location>
</feature>
<dbReference type="Pfam" id="PF10539">
    <property type="entry name" value="Dev_Cell_Death"/>
    <property type="match status" value="1"/>
</dbReference>
<name>A0AA39W2A0_ACESA</name>
<feature type="compositionally biased region" description="Basic and acidic residues" evidence="1">
    <location>
        <begin position="549"/>
        <end position="563"/>
    </location>
</feature>
<feature type="compositionally biased region" description="Basic residues" evidence="1">
    <location>
        <begin position="898"/>
        <end position="910"/>
    </location>
</feature>
<feature type="region of interest" description="Disordered" evidence="1">
    <location>
        <begin position="113"/>
        <end position="196"/>
    </location>
</feature>
<accession>A0AA39W2A0</accession>
<feature type="compositionally biased region" description="Basic and acidic residues" evidence="1">
    <location>
        <begin position="1172"/>
        <end position="1186"/>
    </location>
</feature>
<dbReference type="PROSITE" id="PS51222">
    <property type="entry name" value="DCD"/>
    <property type="match status" value="1"/>
</dbReference>
<dbReference type="InterPro" id="IPR024593">
    <property type="entry name" value="DUF3444"/>
</dbReference>
<sequence>MGKIGLLVNYDGHWDGAQFMGSSPFGVCVSTEEKHNQLLEKIYLRVGVNRDRIELKLSTMVNTKTGKIILPILCDGDVEFVLVNTECTPEVFVEVVERRVAAFETVHVHQTPRKAIPMHPTSFSKDAEDKAGGGNGKEGVGKPSECGTSRKVDKKRKRKSEGESSESYEAGNGSKLSNASEEEVKEVNPELLDYPDPEFSDFDKDRAESCFAVNQVWAIYDTCDVMPRIYARIKKVFSPGFKLQITWLDPDPDDEGDNDWCDVDLPVACGKFTNGRSEGNEDLLMFSHQVSFIRGAGRNSCLIYPKRGETWALFRDWDIKRSDIPEKHEPPYKYEFVEVLTDFKENVGIGVVYLGKVKGFVSVFQRIAKNGVLSFNIAPGELYRFSHQIPSFRMTGKERDGLPEGSFELDPASLPSDLGNHKMESRKLDTEPSGSCPRSSQGNVKSTMDCMKSSTPKKHESDPNRENSERKKRNKVEASECTRKEDIMDFIPSQPKRSTAYPADERTRTPMKHEETDFAMDALRPGKSPRDLSKQSNQVNASQPTTQEDANKHLDAKKNEKHNSVPQSKESASSSVSDIKMHLPVKNESSTNVMDTSNSPALPTTSSKVVEAEFYDFKQDKSEEKFELEQIWALYSDSDAMPKSYAQVKVIVSTPDFRLHVAPLEACSPTDDPSRPVCCGTFKVKNCNLKVLPRSAFSHQLKVKPFDWGRFEVYPQKGQVWALYRNWNSESTYSDRDKGECVIVEVLEDNDQCIKVAVLTCVNGAKALYRAPRSQRSKTGFMEIQQADVTRFSHQIPALQLTGEKENQFRGYWDLDPLAVPGTFLVGFSLSRILQNGGLVGETMEQENKRKEAQNTKDASNEAKSSGHKTPKSLKAISKIGKKSPVDDLKTQKPKGTAQRRSRFRKKKSKTILEGQKGSGNAVEESSKKLNSKEGNQEEDVSKKEDTKKSEQNRKNQEEDVSKKEDTKKSEQNRKNQEEIGQSNKSQQKQRNEGRRLRTQKNKEKHNGKHKIEEKDKKNENLGGLIFMCSKKTKPDCFHYRVMGVSTGKKDVVLGIKPGLKLFLYDFDLKLMYGIYKASSSGGMKLEPKAFGGAFPVQVRFKIQLDCYPLPESVFKTAIKENYDGKNKFNTELTPKQVRKLSKLFRPTALHSNVPVPNSSVPRIQDREVYARGRESNRENFARDPYADGSARSYRGLSRERGLSHERDHHYSYEKDRSSHREDNRRDLYLSEKEYRTYGLQGERGNLTTTYHIAPLDPYHTRHEIAHQLPLRHPEPLYRDPVPASRDSIPADPHYLTEREYQTYHVGARHELRSAVSPVTASIAGATPTSDSYFRDRFSTYYNYGAAPVDSYLPPSRREEVVPGSYSIGGRRETLRVDTDHLRRRETEPADRFYSAYASNALSDYNQLAAAAPVSSRYSFAGPSLSYR</sequence>
<feature type="compositionally biased region" description="Basic and acidic residues" evidence="1">
    <location>
        <begin position="846"/>
        <end position="861"/>
    </location>
</feature>
<evidence type="ECO:0000256" key="1">
    <source>
        <dbReference type="SAM" id="MobiDB-lite"/>
    </source>
</evidence>
<feature type="compositionally biased region" description="Polar residues" evidence="1">
    <location>
        <begin position="979"/>
        <end position="989"/>
    </location>
</feature>
<evidence type="ECO:0000313" key="4">
    <source>
        <dbReference type="Proteomes" id="UP001168877"/>
    </source>
</evidence>
<dbReference type="SMART" id="SM00767">
    <property type="entry name" value="DCD"/>
    <property type="match status" value="1"/>
</dbReference>
<gene>
    <name evidence="3" type="ORF">LWI29_024533</name>
</gene>
<comment type="caution">
    <text evidence="3">The sequence shown here is derived from an EMBL/GenBank/DDBJ whole genome shotgun (WGS) entry which is preliminary data.</text>
</comment>
<feature type="domain" description="DCD" evidence="2">
    <location>
        <begin position="1020"/>
        <end position="1147"/>
    </location>
</feature>
<dbReference type="Pfam" id="PF11926">
    <property type="entry name" value="DUF3444"/>
    <property type="match status" value="2"/>
</dbReference>
<evidence type="ECO:0000259" key="2">
    <source>
        <dbReference type="PROSITE" id="PS51222"/>
    </source>
</evidence>
<feature type="compositionally biased region" description="Basic and acidic residues" evidence="1">
    <location>
        <begin position="457"/>
        <end position="487"/>
    </location>
</feature>
<reference evidence="3" key="1">
    <citation type="journal article" date="2022" name="Plant J.">
        <title>Strategies of tolerance reflected in two North American maple genomes.</title>
        <authorList>
            <person name="McEvoy S.L."/>
            <person name="Sezen U.U."/>
            <person name="Trouern-Trend A."/>
            <person name="McMahon S.M."/>
            <person name="Schaberg P.G."/>
            <person name="Yang J."/>
            <person name="Wegrzyn J.L."/>
            <person name="Swenson N.G."/>
        </authorList>
    </citation>
    <scope>NUCLEOTIDE SEQUENCE</scope>
    <source>
        <strain evidence="3">NS2018</strain>
    </source>
</reference>
<reference evidence="3" key="2">
    <citation type="submission" date="2023-06" db="EMBL/GenBank/DDBJ databases">
        <authorList>
            <person name="Swenson N.G."/>
            <person name="Wegrzyn J.L."/>
            <person name="Mcevoy S.L."/>
        </authorList>
    </citation>
    <scope>NUCLEOTIDE SEQUENCE</scope>
    <source>
        <strain evidence="3">NS2018</strain>
        <tissue evidence="3">Leaf</tissue>
    </source>
</reference>
<feature type="compositionally biased region" description="Basic and acidic residues" evidence="1">
    <location>
        <begin position="1197"/>
        <end position="1227"/>
    </location>
</feature>
<organism evidence="3 4">
    <name type="scientific">Acer saccharum</name>
    <name type="common">Sugar maple</name>
    <dbReference type="NCBI Taxonomy" id="4024"/>
    <lineage>
        <taxon>Eukaryota</taxon>
        <taxon>Viridiplantae</taxon>
        <taxon>Streptophyta</taxon>
        <taxon>Embryophyta</taxon>
        <taxon>Tracheophyta</taxon>
        <taxon>Spermatophyta</taxon>
        <taxon>Magnoliopsida</taxon>
        <taxon>eudicotyledons</taxon>
        <taxon>Gunneridae</taxon>
        <taxon>Pentapetalae</taxon>
        <taxon>rosids</taxon>
        <taxon>malvids</taxon>
        <taxon>Sapindales</taxon>
        <taxon>Sapindaceae</taxon>
        <taxon>Hippocastanoideae</taxon>
        <taxon>Acereae</taxon>
        <taxon>Acer</taxon>
    </lineage>
</organism>
<feature type="compositionally biased region" description="Basic residues" evidence="1">
    <location>
        <begin position="997"/>
        <end position="1009"/>
    </location>
</feature>
<proteinExistence type="predicted"/>
<feature type="region of interest" description="Disordered" evidence="1">
    <location>
        <begin position="1172"/>
        <end position="1227"/>
    </location>
</feature>
<dbReference type="Proteomes" id="UP001168877">
    <property type="component" value="Unassembled WGS sequence"/>
</dbReference>
<dbReference type="EMBL" id="JAUESC010000003">
    <property type="protein sequence ID" value="KAK0601467.1"/>
    <property type="molecule type" value="Genomic_DNA"/>
</dbReference>
<feature type="compositionally biased region" description="Basic and acidic residues" evidence="1">
    <location>
        <begin position="925"/>
        <end position="978"/>
    </location>
</feature>
<evidence type="ECO:0000313" key="3">
    <source>
        <dbReference type="EMBL" id="KAK0601467.1"/>
    </source>
</evidence>
<feature type="region of interest" description="Disordered" evidence="1">
    <location>
        <begin position="842"/>
        <end position="1017"/>
    </location>
</feature>